<feature type="signal peptide" evidence="2">
    <location>
        <begin position="1"/>
        <end position="27"/>
    </location>
</feature>
<reference evidence="3 4" key="1">
    <citation type="journal article" date="2023" name="Arcadia Sci">
        <title>De novo assembly of a long-read Amblyomma americanum tick genome.</title>
        <authorList>
            <person name="Chou S."/>
            <person name="Poskanzer K.E."/>
            <person name="Rollins M."/>
            <person name="Thuy-Boun P.S."/>
        </authorList>
    </citation>
    <scope>NUCLEOTIDE SEQUENCE [LARGE SCALE GENOMIC DNA]</scope>
    <source>
        <strain evidence="3">F_SG_1</strain>
        <tissue evidence="3">Salivary glands</tissue>
    </source>
</reference>
<comment type="caution">
    <text evidence="3">The sequence shown here is derived from an EMBL/GenBank/DDBJ whole genome shotgun (WGS) entry which is preliminary data.</text>
</comment>
<evidence type="ECO:0000313" key="4">
    <source>
        <dbReference type="Proteomes" id="UP001321473"/>
    </source>
</evidence>
<evidence type="ECO:0008006" key="5">
    <source>
        <dbReference type="Google" id="ProtNLM"/>
    </source>
</evidence>
<keyword evidence="4" id="KW-1185">Reference proteome</keyword>
<feature type="chain" id="PRO_5042882154" description="Secreted protein" evidence="2">
    <location>
        <begin position="28"/>
        <end position="179"/>
    </location>
</feature>
<feature type="region of interest" description="Disordered" evidence="1">
    <location>
        <begin position="108"/>
        <end position="143"/>
    </location>
</feature>
<organism evidence="3 4">
    <name type="scientific">Amblyomma americanum</name>
    <name type="common">Lone star tick</name>
    <dbReference type="NCBI Taxonomy" id="6943"/>
    <lineage>
        <taxon>Eukaryota</taxon>
        <taxon>Metazoa</taxon>
        <taxon>Ecdysozoa</taxon>
        <taxon>Arthropoda</taxon>
        <taxon>Chelicerata</taxon>
        <taxon>Arachnida</taxon>
        <taxon>Acari</taxon>
        <taxon>Parasitiformes</taxon>
        <taxon>Ixodida</taxon>
        <taxon>Ixodoidea</taxon>
        <taxon>Ixodidae</taxon>
        <taxon>Amblyomminae</taxon>
        <taxon>Amblyomma</taxon>
    </lineage>
</organism>
<dbReference type="AlphaFoldDB" id="A0AAQ4F377"/>
<protein>
    <recommendedName>
        <fullName evidence="5">Secreted protein</fullName>
    </recommendedName>
</protein>
<dbReference type="Proteomes" id="UP001321473">
    <property type="component" value="Unassembled WGS sequence"/>
</dbReference>
<accession>A0AAQ4F377</accession>
<gene>
    <name evidence="3" type="ORF">V5799_017101</name>
</gene>
<evidence type="ECO:0000256" key="2">
    <source>
        <dbReference type="SAM" id="SignalP"/>
    </source>
</evidence>
<name>A0AAQ4F377_AMBAM</name>
<keyword evidence="2" id="KW-0732">Signal</keyword>
<dbReference type="EMBL" id="JARKHS020007559">
    <property type="protein sequence ID" value="KAK8781557.1"/>
    <property type="molecule type" value="Genomic_DNA"/>
</dbReference>
<proteinExistence type="predicted"/>
<feature type="compositionally biased region" description="Polar residues" evidence="1">
    <location>
        <begin position="134"/>
        <end position="143"/>
    </location>
</feature>
<evidence type="ECO:0000313" key="3">
    <source>
        <dbReference type="EMBL" id="KAK8781557.1"/>
    </source>
</evidence>
<sequence length="179" mass="19308">MAQRTTSGQHLAMAALLSLATLGCARALPPLLYFDPLLAEESQQRQQQQQSMQPFVVTAPVTKLQDHERQEAFVEQQQPVLAVRHGPQYTGAVLVQPVKRQAHHEQVAEPAPEPAQFQRSPATAQVAYAPAPSSPQGDLQGSATGYGNQAEGYLDMGAYSSGYGAFGWYADYPVGGGYH</sequence>
<dbReference type="PROSITE" id="PS51257">
    <property type="entry name" value="PROKAR_LIPOPROTEIN"/>
    <property type="match status" value="1"/>
</dbReference>
<evidence type="ECO:0000256" key="1">
    <source>
        <dbReference type="SAM" id="MobiDB-lite"/>
    </source>
</evidence>